<dbReference type="Pfam" id="PF13546">
    <property type="entry name" value="DDE_5"/>
    <property type="match status" value="1"/>
</dbReference>
<reference evidence="3" key="1">
    <citation type="journal article" date="2019" name="Int. J. Syst. Evol. Microbiol.">
        <title>The Global Catalogue of Microorganisms (GCM) 10K type strain sequencing project: providing services to taxonomists for standard genome sequencing and annotation.</title>
        <authorList>
            <consortium name="The Broad Institute Genomics Platform"/>
            <consortium name="The Broad Institute Genome Sequencing Center for Infectious Disease"/>
            <person name="Wu L."/>
            <person name="Ma J."/>
        </authorList>
    </citation>
    <scope>NUCLEOTIDE SEQUENCE [LARGE SCALE GENOMIC DNA]</scope>
    <source>
        <strain evidence="3">JCM 30846</strain>
    </source>
</reference>
<dbReference type="Proteomes" id="UP001499884">
    <property type="component" value="Unassembled WGS sequence"/>
</dbReference>
<sequence>MVHSHRIREGAHARSGDDFSAVLFASLRRSDQRLRARQYLTGLLTATGRRSIRNIAALVGGDADEQGLHHFISSSTWDWRPMRAALAGHVTRTLAPQAWLVRPIFIPKAGEHSVGVDRQLVPGCGQVLNGQLAFGTWAATDGAGVPVHWRLHLPESWLTDGRRRRRAEIPESAEAETPDECAITAALAVLDQAQVPGRPVLLDTHVLGLDALVRRFAKARVPLLTRVHRNTRLLVADPAMPGYRAGALPARHIVESVRSLRRPLEAVSGPTRRTVLATAVRVRLAQPGPHPELLLIGGWHEHGKSATDLWLAVPAAAPASELVRWTRLAERVARDERQIAAHVGVRDFEGRSFRGWHRHMTLASAAHTVLALHGTNGPRSYGCRLSA</sequence>
<proteinExistence type="predicted"/>
<dbReference type="InterPro" id="IPR038721">
    <property type="entry name" value="IS701-like_DDE_dom"/>
</dbReference>
<evidence type="ECO:0000259" key="1">
    <source>
        <dbReference type="Pfam" id="PF13546"/>
    </source>
</evidence>
<gene>
    <name evidence="2" type="ORF">GCM10023082_51340</name>
</gene>
<evidence type="ECO:0000313" key="3">
    <source>
        <dbReference type="Proteomes" id="UP001499884"/>
    </source>
</evidence>
<name>A0ABP7FVY0_9ACTN</name>
<protein>
    <submittedName>
        <fullName evidence="2">Transposase</fullName>
    </submittedName>
</protein>
<organism evidence="2 3">
    <name type="scientific">Streptomyces tremellae</name>
    <dbReference type="NCBI Taxonomy" id="1124239"/>
    <lineage>
        <taxon>Bacteria</taxon>
        <taxon>Bacillati</taxon>
        <taxon>Actinomycetota</taxon>
        <taxon>Actinomycetes</taxon>
        <taxon>Kitasatosporales</taxon>
        <taxon>Streptomycetaceae</taxon>
        <taxon>Streptomyces</taxon>
    </lineage>
</organism>
<evidence type="ECO:0000313" key="2">
    <source>
        <dbReference type="EMBL" id="GAA3748937.1"/>
    </source>
</evidence>
<comment type="caution">
    <text evidence="2">The sequence shown here is derived from an EMBL/GenBank/DDBJ whole genome shotgun (WGS) entry which is preliminary data.</text>
</comment>
<dbReference type="PANTHER" id="PTHR33627:SF1">
    <property type="entry name" value="TRANSPOSASE"/>
    <property type="match status" value="1"/>
</dbReference>
<dbReference type="EMBL" id="BAABEP010000048">
    <property type="protein sequence ID" value="GAA3748937.1"/>
    <property type="molecule type" value="Genomic_DNA"/>
</dbReference>
<keyword evidence="3" id="KW-1185">Reference proteome</keyword>
<feature type="domain" description="Transposase IS701-like DDE" evidence="1">
    <location>
        <begin position="23"/>
        <end position="252"/>
    </location>
</feature>
<dbReference type="InterPro" id="IPR039365">
    <property type="entry name" value="IS701-like"/>
</dbReference>
<accession>A0ABP7FVY0</accession>
<dbReference type="PANTHER" id="PTHR33627">
    <property type="entry name" value="TRANSPOSASE"/>
    <property type="match status" value="1"/>
</dbReference>